<proteinExistence type="predicted"/>
<feature type="domain" description="HTH tetR-type" evidence="3">
    <location>
        <begin position="50"/>
        <end position="97"/>
    </location>
</feature>
<keyword evidence="5" id="KW-1185">Reference proteome</keyword>
<evidence type="ECO:0000313" key="5">
    <source>
        <dbReference type="Proteomes" id="UP000001989"/>
    </source>
</evidence>
<dbReference type="Gene3D" id="1.10.357.10">
    <property type="entry name" value="Tetracycline Repressor, domain 2"/>
    <property type="match status" value="1"/>
</dbReference>
<sequence length="250" mass="28477">MRQRSRAALRRAPAMPPPEREWLDRAGRSAHPDGMAGHPSRSYKSTPMAIIEAAERLFGSYGIEAVSLRQIGLEANVANKSAVNYHFGDRAELIRAIWQHRLPTLEARRKMLLRQMHERGETRDPHAVARLLVQPNYELLDAQGVHRYTAFFRHALRWRQGQELRAREMGTTPASLEAISLLKDLAGDIPEDLLMHRLRYACCSLFDMIFDRDCDVAEGRPVMPEDAFLAEGIDMIVALCLRPARHPRPV</sequence>
<dbReference type="AlphaFoldDB" id="A0A9J9H858"/>
<dbReference type="GO" id="GO:0003677">
    <property type="term" value="F:DNA binding"/>
    <property type="evidence" value="ECO:0007669"/>
    <property type="project" value="UniProtKB-KW"/>
</dbReference>
<feature type="region of interest" description="Disordered" evidence="2">
    <location>
        <begin position="1"/>
        <end position="43"/>
    </location>
</feature>
<evidence type="ECO:0000256" key="2">
    <source>
        <dbReference type="SAM" id="MobiDB-lite"/>
    </source>
</evidence>
<dbReference type="KEGG" id="swi:Swit_0301"/>
<dbReference type="InterPro" id="IPR001647">
    <property type="entry name" value="HTH_TetR"/>
</dbReference>
<evidence type="ECO:0000313" key="4">
    <source>
        <dbReference type="EMBL" id="ABQ66672.1"/>
    </source>
</evidence>
<keyword evidence="1" id="KW-0238">DNA-binding</keyword>
<evidence type="ECO:0000256" key="1">
    <source>
        <dbReference type="ARBA" id="ARBA00023125"/>
    </source>
</evidence>
<reference evidence="4 5" key="1">
    <citation type="journal article" date="2010" name="J. Bacteriol.">
        <title>Genome sequence of the dioxin-mineralizing bacterium Sphingomonas wittichii RW1.</title>
        <authorList>
            <person name="Miller T.R."/>
            <person name="Delcher A.L."/>
            <person name="Salzberg S.L."/>
            <person name="Saunders E."/>
            <person name="Detter J.C."/>
            <person name="Halden R.U."/>
        </authorList>
    </citation>
    <scope>NUCLEOTIDE SEQUENCE [LARGE SCALE GENOMIC DNA]</scope>
    <source>
        <strain evidence="5">DSM 6014 / CCUG 31198 / JCM 15750 / NBRC 105917 / EY 4224 / RW1</strain>
    </source>
</reference>
<gene>
    <name evidence="4" type="ordered locus">Swit_0301</name>
</gene>
<name>A0A9J9H858_RHIWR</name>
<dbReference type="InterPro" id="IPR009057">
    <property type="entry name" value="Homeodomain-like_sf"/>
</dbReference>
<accession>A0A9J9H858</accession>
<dbReference type="EMBL" id="CP000699">
    <property type="protein sequence ID" value="ABQ66672.1"/>
    <property type="molecule type" value="Genomic_DNA"/>
</dbReference>
<feature type="compositionally biased region" description="Basic and acidic residues" evidence="2">
    <location>
        <begin position="18"/>
        <end position="31"/>
    </location>
</feature>
<dbReference type="Pfam" id="PF00440">
    <property type="entry name" value="TetR_N"/>
    <property type="match status" value="1"/>
</dbReference>
<dbReference type="Proteomes" id="UP000001989">
    <property type="component" value="Chromosome"/>
</dbReference>
<dbReference type="SUPFAM" id="SSF46689">
    <property type="entry name" value="Homeodomain-like"/>
    <property type="match status" value="1"/>
</dbReference>
<evidence type="ECO:0000259" key="3">
    <source>
        <dbReference type="Pfam" id="PF00440"/>
    </source>
</evidence>
<protein>
    <submittedName>
        <fullName evidence="4">Transcriptional regulator, TetR family</fullName>
    </submittedName>
</protein>
<organism evidence="4 5">
    <name type="scientific">Rhizorhabdus wittichii (strain DSM 6014 / CCUG 31198 / JCM 15750 / NBRC 105917 / EY 4224 / RW1)</name>
    <name type="common">Sphingomonas wittichii</name>
    <dbReference type="NCBI Taxonomy" id="392499"/>
    <lineage>
        <taxon>Bacteria</taxon>
        <taxon>Pseudomonadati</taxon>
        <taxon>Pseudomonadota</taxon>
        <taxon>Alphaproteobacteria</taxon>
        <taxon>Sphingomonadales</taxon>
        <taxon>Sphingomonadaceae</taxon>
        <taxon>Rhizorhabdus</taxon>
    </lineage>
</organism>